<dbReference type="OrthoDB" id="9801073at2"/>
<accession>F2NHR3</accession>
<protein>
    <recommendedName>
        <fullName evidence="3">Conjugal transfer protein TraB</fullName>
    </recommendedName>
</protein>
<organism evidence="1 2">
    <name type="scientific">Desulfobacca acetoxidans (strain ATCC 700848 / DSM 11109 / ASRB2)</name>
    <dbReference type="NCBI Taxonomy" id="880072"/>
    <lineage>
        <taxon>Bacteria</taxon>
        <taxon>Pseudomonadati</taxon>
        <taxon>Thermodesulfobacteriota</taxon>
        <taxon>Desulfobaccia</taxon>
        <taxon>Desulfobaccales</taxon>
        <taxon>Desulfobaccaceae</taxon>
        <taxon>Desulfobacca</taxon>
    </lineage>
</organism>
<dbReference type="AlphaFoldDB" id="F2NHR3"/>
<dbReference type="Proteomes" id="UP000000483">
    <property type="component" value="Chromosome"/>
</dbReference>
<gene>
    <name evidence="1" type="ordered locus">Desac_1543</name>
</gene>
<dbReference type="EMBL" id="CP002629">
    <property type="protein sequence ID" value="AEB09398.1"/>
    <property type="molecule type" value="Genomic_DNA"/>
</dbReference>
<dbReference type="STRING" id="880072.Desac_1543"/>
<evidence type="ECO:0000313" key="1">
    <source>
        <dbReference type="EMBL" id="AEB09398.1"/>
    </source>
</evidence>
<dbReference type="HOGENOM" id="CLU_204729_0_0_7"/>
<sequence>MGGDPLGGGKSKEAALSGQDELILKVTKEIMVKFIEIGRISTTNFVETFKMVNETVRQSLKP</sequence>
<reference evidence="1 2" key="1">
    <citation type="journal article" date="2011" name="Stand. Genomic Sci.">
        <title>Complete genome sequence of the acetate-degrading sulfate reducer Desulfobacca acetoxidans type strain (ASRB2).</title>
        <authorList>
            <person name="Goker M."/>
            <person name="Teshima H."/>
            <person name="Lapidus A."/>
            <person name="Nolan M."/>
            <person name="Lucas S."/>
            <person name="Hammon N."/>
            <person name="Deshpande S."/>
            <person name="Cheng J.F."/>
            <person name="Tapia R."/>
            <person name="Han C."/>
            <person name="Goodwin L."/>
            <person name="Pitluck S."/>
            <person name="Huntemann M."/>
            <person name="Liolios K."/>
            <person name="Ivanova N."/>
            <person name="Pagani I."/>
            <person name="Mavromatis K."/>
            <person name="Ovchinikova G."/>
            <person name="Pati A."/>
            <person name="Chen A."/>
            <person name="Palaniappan K."/>
            <person name="Land M."/>
            <person name="Hauser L."/>
            <person name="Brambilla E.M."/>
            <person name="Rohde M."/>
            <person name="Spring S."/>
            <person name="Detter J.C."/>
            <person name="Woyke T."/>
            <person name="Bristow J."/>
            <person name="Eisen J.A."/>
            <person name="Markowitz V."/>
            <person name="Hugenholtz P."/>
            <person name="Kyrpides N.C."/>
            <person name="Klenk H.P."/>
        </authorList>
    </citation>
    <scope>NUCLEOTIDE SEQUENCE [LARGE SCALE GENOMIC DNA]</scope>
    <source>
        <strain evidence="2">ATCC 700848 / DSM 11109 / ASRB2</strain>
    </source>
</reference>
<dbReference type="KEGG" id="dao:Desac_1543"/>
<reference evidence="2" key="2">
    <citation type="submission" date="2011-03" db="EMBL/GenBank/DDBJ databases">
        <title>The complete genome of Desulfobacca acetoxidans DSM 11109.</title>
        <authorList>
            <consortium name="US DOE Joint Genome Institute (JGI-PGF)"/>
            <person name="Lucas S."/>
            <person name="Copeland A."/>
            <person name="Lapidus A."/>
            <person name="Bruce D."/>
            <person name="Goodwin L."/>
            <person name="Pitluck S."/>
            <person name="Peters L."/>
            <person name="Kyrpides N."/>
            <person name="Mavromatis K."/>
            <person name="Ivanova N."/>
            <person name="Ovchinnikova G."/>
            <person name="Teshima H."/>
            <person name="Detter J.C."/>
            <person name="Han C."/>
            <person name="Land M."/>
            <person name="Hauser L."/>
            <person name="Markowitz V."/>
            <person name="Cheng J.-F."/>
            <person name="Hugenholtz P."/>
            <person name="Woyke T."/>
            <person name="Wu D."/>
            <person name="Spring S."/>
            <person name="Schueler E."/>
            <person name="Brambilla E."/>
            <person name="Klenk H.-P."/>
            <person name="Eisen J.A."/>
        </authorList>
    </citation>
    <scope>NUCLEOTIDE SEQUENCE [LARGE SCALE GENOMIC DNA]</scope>
    <source>
        <strain evidence="2">ATCC 700848 / DSM 11109 / ASRB2</strain>
    </source>
</reference>
<proteinExistence type="predicted"/>
<evidence type="ECO:0008006" key="3">
    <source>
        <dbReference type="Google" id="ProtNLM"/>
    </source>
</evidence>
<name>F2NHR3_DESAR</name>
<evidence type="ECO:0000313" key="2">
    <source>
        <dbReference type="Proteomes" id="UP000000483"/>
    </source>
</evidence>
<keyword evidence="2" id="KW-1185">Reference proteome</keyword>